<evidence type="ECO:0000313" key="1">
    <source>
        <dbReference type="EMBL" id="SQH77811.1"/>
    </source>
</evidence>
<name>A0A330M6B5_9GAMM</name>
<accession>A0A330M6B5</accession>
<dbReference type="KEGG" id="sbk:SHEWBE_3848"/>
<dbReference type="EMBL" id="LS483452">
    <property type="protein sequence ID" value="SQH77811.1"/>
    <property type="molecule type" value="Genomic_DNA"/>
</dbReference>
<proteinExistence type="predicted"/>
<protein>
    <submittedName>
        <fullName evidence="1">Uncharacterized protein</fullName>
    </submittedName>
</protein>
<organism evidence="1 2">
    <name type="scientific">Shewanella benthica</name>
    <dbReference type="NCBI Taxonomy" id="43661"/>
    <lineage>
        <taxon>Bacteria</taxon>
        <taxon>Pseudomonadati</taxon>
        <taxon>Pseudomonadota</taxon>
        <taxon>Gammaproteobacteria</taxon>
        <taxon>Alteromonadales</taxon>
        <taxon>Shewanellaceae</taxon>
        <taxon>Shewanella</taxon>
    </lineage>
</organism>
<gene>
    <name evidence="1" type="ORF">SHEWBE_3848</name>
</gene>
<reference evidence="2" key="1">
    <citation type="submission" date="2018-06" db="EMBL/GenBank/DDBJ databases">
        <authorList>
            <person name="Cea G.-C."/>
            <person name="William W."/>
        </authorList>
    </citation>
    <scope>NUCLEOTIDE SEQUENCE [LARGE SCALE GENOMIC DNA]</scope>
    <source>
        <strain evidence="2">DB21MT-2</strain>
    </source>
</reference>
<dbReference type="Proteomes" id="UP000250123">
    <property type="component" value="Chromosome SHEWBE"/>
</dbReference>
<evidence type="ECO:0000313" key="2">
    <source>
        <dbReference type="Proteomes" id="UP000250123"/>
    </source>
</evidence>
<dbReference type="AlphaFoldDB" id="A0A330M6B5"/>
<sequence>MSAGVGLLFRLEYPGGFGEKAGVGDMTKQILFRIVCTIVGDTSGYRTYQLTDEIECRYEGA</sequence>